<proteinExistence type="predicted"/>
<dbReference type="STRING" id="330214.NIDE0844"/>
<evidence type="ECO:0000313" key="2">
    <source>
        <dbReference type="Proteomes" id="UP000001660"/>
    </source>
</evidence>
<dbReference type="HOGENOM" id="CLU_2951716_0_0_0"/>
<protein>
    <submittedName>
        <fullName evidence="1">Uncharacterized protein</fullName>
    </submittedName>
</protein>
<accession>D8PBK1</accession>
<sequence>MAAPAHPPRNSKRLHELPKSLRTLLRFFSARYNFLAMIPNTWRDLRQVLEVDRHETTTP</sequence>
<organism evidence="1 2">
    <name type="scientific">Nitrospira defluvii</name>
    <dbReference type="NCBI Taxonomy" id="330214"/>
    <lineage>
        <taxon>Bacteria</taxon>
        <taxon>Pseudomonadati</taxon>
        <taxon>Nitrospirota</taxon>
        <taxon>Nitrospiria</taxon>
        <taxon>Nitrospirales</taxon>
        <taxon>Nitrospiraceae</taxon>
        <taxon>Nitrospira</taxon>
    </lineage>
</organism>
<dbReference type="AlphaFoldDB" id="D8PBK1"/>
<evidence type="ECO:0000313" key="1">
    <source>
        <dbReference type="EMBL" id="CBK40610.1"/>
    </source>
</evidence>
<name>D8PBK1_9BACT</name>
<dbReference type="KEGG" id="nde:NIDE0844"/>
<dbReference type="EMBL" id="FP929003">
    <property type="protein sequence ID" value="CBK40610.1"/>
    <property type="molecule type" value="Genomic_DNA"/>
</dbReference>
<keyword evidence="2" id="KW-1185">Reference proteome</keyword>
<gene>
    <name evidence="1" type="ORF">NIDE0844</name>
</gene>
<reference evidence="1 2" key="1">
    <citation type="journal article" date="2010" name="Proc. Natl. Acad. Sci. U.S.A.">
        <title>A Nitrospira metagenome illuminates the physiology and evolution of globally important nitrite-oxidizing bacteria.</title>
        <authorList>
            <person name="Lucker S."/>
            <person name="Wagner M."/>
            <person name="Maixner F."/>
            <person name="Pelletier E."/>
            <person name="Koch H."/>
            <person name="Vacherie B."/>
            <person name="Rattei T."/>
            <person name="Sinninghe Damste J."/>
            <person name="Spieck E."/>
            <person name="Le Paslier D."/>
            <person name="Daims H."/>
        </authorList>
    </citation>
    <scope>NUCLEOTIDE SEQUENCE [LARGE SCALE GENOMIC DNA]</scope>
</reference>
<dbReference type="Proteomes" id="UP000001660">
    <property type="component" value="Chromosome"/>
</dbReference>